<dbReference type="InterPro" id="IPR002347">
    <property type="entry name" value="SDR_fam"/>
</dbReference>
<dbReference type="PANTHER" id="PTHR44196">
    <property type="entry name" value="DEHYDROGENASE/REDUCTASE SDR FAMILY MEMBER 7B"/>
    <property type="match status" value="1"/>
</dbReference>
<dbReference type="AlphaFoldDB" id="A0A6J7FB84"/>
<dbReference type="SMART" id="SM00822">
    <property type="entry name" value="PKS_KR"/>
    <property type="match status" value="1"/>
</dbReference>
<name>A0A6J7FB84_9ZZZZ</name>
<evidence type="ECO:0000256" key="2">
    <source>
        <dbReference type="ARBA" id="ARBA00023002"/>
    </source>
</evidence>
<dbReference type="PROSITE" id="PS00061">
    <property type="entry name" value="ADH_SHORT"/>
    <property type="match status" value="1"/>
</dbReference>
<comment type="similarity">
    <text evidence="1">Belongs to the short-chain dehydrogenases/reductases (SDR) family.</text>
</comment>
<evidence type="ECO:0000256" key="1">
    <source>
        <dbReference type="ARBA" id="ARBA00006484"/>
    </source>
</evidence>
<organism evidence="4">
    <name type="scientific">freshwater metagenome</name>
    <dbReference type="NCBI Taxonomy" id="449393"/>
    <lineage>
        <taxon>unclassified sequences</taxon>
        <taxon>metagenomes</taxon>
        <taxon>ecological metagenomes</taxon>
    </lineage>
</organism>
<accession>A0A6J7FB84</accession>
<dbReference type="SUPFAM" id="SSF51735">
    <property type="entry name" value="NAD(P)-binding Rossmann-fold domains"/>
    <property type="match status" value="1"/>
</dbReference>
<protein>
    <submittedName>
        <fullName evidence="4">Unannotated protein</fullName>
    </submittedName>
</protein>
<keyword evidence="2" id="KW-0560">Oxidoreductase</keyword>
<dbReference type="PANTHER" id="PTHR44196:SF2">
    <property type="entry name" value="SHORT-CHAIN DEHYDROGENASE-RELATED"/>
    <property type="match status" value="1"/>
</dbReference>
<dbReference type="Gene3D" id="3.40.50.720">
    <property type="entry name" value="NAD(P)-binding Rossmann-like Domain"/>
    <property type="match status" value="1"/>
</dbReference>
<gene>
    <name evidence="4" type="ORF">UFOPK3564_00113</name>
</gene>
<evidence type="ECO:0000259" key="3">
    <source>
        <dbReference type="SMART" id="SM00822"/>
    </source>
</evidence>
<dbReference type="PRINTS" id="PR00080">
    <property type="entry name" value="SDRFAMILY"/>
</dbReference>
<evidence type="ECO:0000313" key="4">
    <source>
        <dbReference type="EMBL" id="CAB4892737.1"/>
    </source>
</evidence>
<proteinExistence type="inferred from homology"/>
<reference evidence="4" key="1">
    <citation type="submission" date="2020-05" db="EMBL/GenBank/DDBJ databases">
        <authorList>
            <person name="Chiriac C."/>
            <person name="Salcher M."/>
            <person name="Ghai R."/>
            <person name="Kavagutti S V."/>
        </authorList>
    </citation>
    <scope>NUCLEOTIDE SEQUENCE</scope>
</reference>
<dbReference type="CDD" id="cd05233">
    <property type="entry name" value="SDR_c"/>
    <property type="match status" value="1"/>
</dbReference>
<dbReference type="EMBL" id="CAFBMK010000004">
    <property type="protein sequence ID" value="CAB4892737.1"/>
    <property type="molecule type" value="Genomic_DNA"/>
</dbReference>
<feature type="domain" description="Ketoreductase" evidence="3">
    <location>
        <begin position="21"/>
        <end position="205"/>
    </location>
</feature>
<sequence>MSITPRPANGIPAEAADPDHRFAVVTGASSGIGLELARLFAADGHDVLVVAEDAAIEGIPGQLIAHGQHAEALQVDLATAAGVDELRDRIAEIGRPLDAIALNAGFAVGGGSFLETPLDDHLRMIDLNVKGVVHLAHHVASDMVLRGEGKILVTSSVAALLPGPYYATYAASKSFVQSFTEALREEIKDQGVTVTALQPGPVDTAFFDRADMDDTQAAKGPKTDPADVAQAGYEALQNGDDHVVAGAPGKLMAAAAKILPDPLKAKLHGSMGKPTDDD</sequence>
<dbReference type="InterPro" id="IPR057326">
    <property type="entry name" value="KR_dom"/>
</dbReference>
<dbReference type="GO" id="GO:0016020">
    <property type="term" value="C:membrane"/>
    <property type="evidence" value="ECO:0007669"/>
    <property type="project" value="TreeGrafter"/>
</dbReference>
<dbReference type="Pfam" id="PF00106">
    <property type="entry name" value="adh_short"/>
    <property type="match status" value="1"/>
</dbReference>
<dbReference type="GO" id="GO:0016491">
    <property type="term" value="F:oxidoreductase activity"/>
    <property type="evidence" value="ECO:0007669"/>
    <property type="project" value="UniProtKB-KW"/>
</dbReference>
<dbReference type="PRINTS" id="PR00081">
    <property type="entry name" value="GDHRDH"/>
</dbReference>
<dbReference type="InterPro" id="IPR020904">
    <property type="entry name" value="Sc_DH/Rdtase_CS"/>
</dbReference>
<dbReference type="InterPro" id="IPR036291">
    <property type="entry name" value="NAD(P)-bd_dom_sf"/>
</dbReference>